<name>A0A9D2CLH8_9BACE</name>
<dbReference type="InterPro" id="IPR025518">
    <property type="entry name" value="DUF4406"/>
</dbReference>
<protein>
    <submittedName>
        <fullName evidence="1">DUF4406 domain-containing protein</fullName>
    </submittedName>
</protein>
<dbReference type="Pfam" id="PF14359">
    <property type="entry name" value="DUF4406"/>
    <property type="match status" value="1"/>
</dbReference>
<organism evidence="1 2">
    <name type="scientific">Candidatus Bacteroides pullicola</name>
    <dbReference type="NCBI Taxonomy" id="2838475"/>
    <lineage>
        <taxon>Bacteria</taxon>
        <taxon>Pseudomonadati</taxon>
        <taxon>Bacteroidota</taxon>
        <taxon>Bacteroidia</taxon>
        <taxon>Bacteroidales</taxon>
        <taxon>Bacteroidaceae</taxon>
        <taxon>Bacteroides</taxon>
    </lineage>
</organism>
<reference evidence="1" key="2">
    <citation type="submission" date="2021-04" db="EMBL/GenBank/DDBJ databases">
        <authorList>
            <person name="Gilroy R."/>
        </authorList>
    </citation>
    <scope>NUCLEOTIDE SEQUENCE</scope>
    <source>
        <strain evidence="1">Gambia2-208</strain>
    </source>
</reference>
<dbReference type="Gene3D" id="3.40.50.450">
    <property type="match status" value="1"/>
</dbReference>
<evidence type="ECO:0000313" key="1">
    <source>
        <dbReference type="EMBL" id="HIY88181.1"/>
    </source>
</evidence>
<gene>
    <name evidence="1" type="ORF">H9824_05700</name>
</gene>
<reference evidence="1" key="1">
    <citation type="journal article" date="2021" name="PeerJ">
        <title>Extensive microbial diversity within the chicken gut microbiome revealed by metagenomics and culture.</title>
        <authorList>
            <person name="Gilroy R."/>
            <person name="Ravi A."/>
            <person name="Getino M."/>
            <person name="Pursley I."/>
            <person name="Horton D.L."/>
            <person name="Alikhan N.F."/>
            <person name="Baker D."/>
            <person name="Gharbi K."/>
            <person name="Hall N."/>
            <person name="Watson M."/>
            <person name="Adriaenssens E.M."/>
            <person name="Foster-Nyarko E."/>
            <person name="Jarju S."/>
            <person name="Secka A."/>
            <person name="Antonio M."/>
            <person name="Oren A."/>
            <person name="Chaudhuri R.R."/>
            <person name="La Ragione R."/>
            <person name="Hildebrand F."/>
            <person name="Pallen M.J."/>
        </authorList>
    </citation>
    <scope>NUCLEOTIDE SEQUENCE</scope>
    <source>
        <strain evidence="1">Gambia2-208</strain>
    </source>
</reference>
<dbReference type="Proteomes" id="UP000886851">
    <property type="component" value="Unassembled WGS sequence"/>
</dbReference>
<dbReference type="EMBL" id="DXCV01000039">
    <property type="protein sequence ID" value="HIY88181.1"/>
    <property type="molecule type" value="Genomic_DNA"/>
</dbReference>
<proteinExistence type="predicted"/>
<dbReference type="SUPFAM" id="SSF52309">
    <property type="entry name" value="N-(deoxy)ribosyltransferase-like"/>
    <property type="match status" value="1"/>
</dbReference>
<sequence>MTVYISLPITGHPLEEVRHRADYAKRRLRAHGHEPVIPLDVSPDPDAPYHEHIGRDIAALLQCEAVLFLDGWMTSSGCRLEMEAAQIYGKKIYFEYDLRLNRL</sequence>
<dbReference type="AlphaFoldDB" id="A0A9D2CLH8"/>
<accession>A0A9D2CLH8</accession>
<evidence type="ECO:0000313" key="2">
    <source>
        <dbReference type="Proteomes" id="UP000886851"/>
    </source>
</evidence>
<comment type="caution">
    <text evidence="1">The sequence shown here is derived from an EMBL/GenBank/DDBJ whole genome shotgun (WGS) entry which is preliminary data.</text>
</comment>